<name>A0A1B6ER78_9HEMI</name>
<proteinExistence type="predicted"/>
<reference evidence="2" key="1">
    <citation type="submission" date="2015-11" db="EMBL/GenBank/DDBJ databases">
        <title>De novo transcriptome assembly of four potential Pierce s Disease insect vectors from Arizona vineyards.</title>
        <authorList>
            <person name="Tassone E.E."/>
        </authorList>
    </citation>
    <scope>NUCLEOTIDE SEQUENCE</scope>
</reference>
<evidence type="ECO:0000313" key="2">
    <source>
        <dbReference type="EMBL" id="JAS40377.1"/>
    </source>
</evidence>
<keyword evidence="1" id="KW-0812">Transmembrane</keyword>
<keyword evidence="1" id="KW-0472">Membrane</keyword>
<gene>
    <name evidence="2" type="ORF">g.29509</name>
</gene>
<evidence type="ECO:0000256" key="1">
    <source>
        <dbReference type="SAM" id="Phobius"/>
    </source>
</evidence>
<feature type="transmembrane region" description="Helical" evidence="1">
    <location>
        <begin position="6"/>
        <end position="24"/>
    </location>
</feature>
<protein>
    <submittedName>
        <fullName evidence="2">Uncharacterized protein</fullName>
    </submittedName>
</protein>
<dbReference type="EMBL" id="GECZ01029392">
    <property type="protein sequence ID" value="JAS40377.1"/>
    <property type="molecule type" value="Transcribed_RNA"/>
</dbReference>
<organism evidence="2">
    <name type="scientific">Cuerna arida</name>
    <dbReference type="NCBI Taxonomy" id="1464854"/>
    <lineage>
        <taxon>Eukaryota</taxon>
        <taxon>Metazoa</taxon>
        <taxon>Ecdysozoa</taxon>
        <taxon>Arthropoda</taxon>
        <taxon>Hexapoda</taxon>
        <taxon>Insecta</taxon>
        <taxon>Pterygota</taxon>
        <taxon>Neoptera</taxon>
        <taxon>Paraneoptera</taxon>
        <taxon>Hemiptera</taxon>
        <taxon>Auchenorrhyncha</taxon>
        <taxon>Membracoidea</taxon>
        <taxon>Cicadellidae</taxon>
        <taxon>Cicadellinae</taxon>
        <taxon>Proconiini</taxon>
        <taxon>Cuerna</taxon>
    </lineage>
</organism>
<dbReference type="AlphaFoldDB" id="A0A1B6ER78"/>
<keyword evidence="1" id="KW-1133">Transmembrane helix</keyword>
<accession>A0A1B6ER78</accession>
<sequence>MEYIGVLVLVLVIVCLLKLVKYFCERYWQRVPEIREHPEKPELQTWEDELEEETYEQVYKEPTPVAENLKNVWEVYHKLKAQENLSKLYERLKKTWESQNLKVPEGLIKDYEHLQKMLDIPTSKVGLTETGTKENEYINKMWQLLDSNILKTLSEKCTIKQFINDNTLVMIPDNAGNDEYIVLWQPSEEVDTIEEEDEGSTNTRLQVVYKDVVVFRVNHGMVSAFLELCSPETINEDIEEQSIEHFKNQICSEGDYRLFSDAFPELKEAFLELRSPETTVKENEEPSVEHFKNQICSEGDLPSCDSFPETIAEVPSN</sequence>